<organism evidence="4 5">
    <name type="scientific">Prunus yedoensis var. nudiflora</name>
    <dbReference type="NCBI Taxonomy" id="2094558"/>
    <lineage>
        <taxon>Eukaryota</taxon>
        <taxon>Viridiplantae</taxon>
        <taxon>Streptophyta</taxon>
        <taxon>Embryophyta</taxon>
        <taxon>Tracheophyta</taxon>
        <taxon>Spermatophyta</taxon>
        <taxon>Magnoliopsida</taxon>
        <taxon>eudicotyledons</taxon>
        <taxon>Gunneridae</taxon>
        <taxon>Pentapetalae</taxon>
        <taxon>rosids</taxon>
        <taxon>fabids</taxon>
        <taxon>Rosales</taxon>
        <taxon>Rosaceae</taxon>
        <taxon>Amygdaloideae</taxon>
        <taxon>Amygdaleae</taxon>
        <taxon>Prunus</taxon>
    </lineage>
</organism>
<dbReference type="OrthoDB" id="194358at2759"/>
<accession>A0A314URJ1</accession>
<protein>
    <submittedName>
        <fullName evidence="4">Ankyrin-3</fullName>
    </submittedName>
</protein>
<dbReference type="PROSITE" id="PS50297">
    <property type="entry name" value="ANK_REP_REGION"/>
    <property type="match status" value="1"/>
</dbReference>
<evidence type="ECO:0000256" key="1">
    <source>
        <dbReference type="ARBA" id="ARBA00022737"/>
    </source>
</evidence>
<dbReference type="AlphaFoldDB" id="A0A314URJ1"/>
<feature type="repeat" description="ANK" evidence="3">
    <location>
        <begin position="79"/>
        <end position="111"/>
    </location>
</feature>
<evidence type="ECO:0000313" key="5">
    <source>
        <dbReference type="Proteomes" id="UP000250321"/>
    </source>
</evidence>
<dbReference type="PROSITE" id="PS50088">
    <property type="entry name" value="ANK_REPEAT"/>
    <property type="match status" value="1"/>
</dbReference>
<dbReference type="InterPro" id="IPR036770">
    <property type="entry name" value="Ankyrin_rpt-contain_sf"/>
</dbReference>
<keyword evidence="1" id="KW-0677">Repeat</keyword>
<comment type="caution">
    <text evidence="4">The sequence shown here is derived from an EMBL/GenBank/DDBJ whole genome shotgun (WGS) entry which is preliminary data.</text>
</comment>
<gene>
    <name evidence="4" type="ORF">Pyn_24168</name>
</gene>
<keyword evidence="2 3" id="KW-0040">ANK repeat</keyword>
<dbReference type="EMBL" id="PJQY01003108">
    <property type="protein sequence ID" value="PQM40110.1"/>
    <property type="molecule type" value="Genomic_DNA"/>
</dbReference>
<evidence type="ECO:0000313" key="4">
    <source>
        <dbReference type="EMBL" id="PQM40110.1"/>
    </source>
</evidence>
<proteinExistence type="predicted"/>
<dbReference type="SUPFAM" id="SSF48403">
    <property type="entry name" value="Ankyrin repeat"/>
    <property type="match status" value="1"/>
</dbReference>
<dbReference type="InterPro" id="IPR002110">
    <property type="entry name" value="Ankyrin_rpt"/>
</dbReference>
<keyword evidence="5" id="KW-1185">Reference proteome</keyword>
<evidence type="ECO:0000256" key="2">
    <source>
        <dbReference type="ARBA" id="ARBA00023043"/>
    </source>
</evidence>
<dbReference type="Gene3D" id="1.25.40.20">
    <property type="entry name" value="Ankyrin repeat-containing domain"/>
    <property type="match status" value="2"/>
</dbReference>
<dbReference type="SMART" id="SM00248">
    <property type="entry name" value="ANK"/>
    <property type="match status" value="2"/>
</dbReference>
<evidence type="ECO:0000256" key="3">
    <source>
        <dbReference type="PROSITE-ProRule" id="PRU00023"/>
    </source>
</evidence>
<reference evidence="4 5" key="1">
    <citation type="submission" date="2018-02" db="EMBL/GenBank/DDBJ databases">
        <title>Draft genome of wild Prunus yedoensis var. nudiflora.</title>
        <authorList>
            <person name="Baek S."/>
            <person name="Kim J.-H."/>
            <person name="Choi K."/>
            <person name="Kim G.-B."/>
            <person name="Cho A."/>
            <person name="Jang H."/>
            <person name="Shin C.-H."/>
            <person name="Yu H.-J."/>
            <person name="Mun J.-H."/>
        </authorList>
    </citation>
    <scope>NUCLEOTIDE SEQUENCE [LARGE SCALE GENOMIC DNA]</scope>
    <source>
        <strain evidence="5">cv. Jeju island</strain>
        <tissue evidence="4">Leaf</tissue>
    </source>
</reference>
<dbReference type="Pfam" id="PF12796">
    <property type="entry name" value="Ank_2"/>
    <property type="match status" value="1"/>
</dbReference>
<dbReference type="Proteomes" id="UP000250321">
    <property type="component" value="Unassembled WGS sequence"/>
</dbReference>
<dbReference type="PANTHER" id="PTHR24198:SF165">
    <property type="entry name" value="ANKYRIN REPEAT-CONTAINING PROTEIN-RELATED"/>
    <property type="match status" value="1"/>
</dbReference>
<dbReference type="PANTHER" id="PTHR24198">
    <property type="entry name" value="ANKYRIN REPEAT AND PROTEIN KINASE DOMAIN-CONTAINING PROTEIN"/>
    <property type="match status" value="1"/>
</dbReference>
<dbReference type="STRING" id="2094558.A0A314URJ1"/>
<name>A0A314URJ1_PRUYE</name>
<sequence>MTVFSGKQVFPVDYEAEVSQRLLEASLSGDLKSALECIADPFVDVNFVGAVCLKTKKTEVLLRDESASEVCVDYEEFKTDVTALFLAVHAGSVTLVKKLLSVGADVNQKLFRGFATTAAVREGHLEILEILLKAGHLNQLVRKLCWRQAVMDMPGSKLQGVCDVVDTFMKCGVDASAADRMLLQSSKPSLHTNVDCSALVAAVVSRQVSIVRLLLQAGARTDVTVRLGAWSWDTATGEELR</sequence>